<dbReference type="InterPro" id="IPR050482">
    <property type="entry name" value="Sensor_HK_TwoCompSys"/>
</dbReference>
<dbReference type="CDD" id="cd16917">
    <property type="entry name" value="HATPase_UhpB-NarQ-NarX-like"/>
    <property type="match status" value="1"/>
</dbReference>
<evidence type="ECO:0000256" key="2">
    <source>
        <dbReference type="ARBA" id="ARBA00012438"/>
    </source>
</evidence>
<dbReference type="EC" id="2.7.13.3" evidence="2"/>
<keyword evidence="5" id="KW-0547">Nucleotide-binding</keyword>
<comment type="caution">
    <text evidence="11">The sequence shown here is derived from an EMBL/GenBank/DDBJ whole genome shotgun (WGS) entry which is preliminary data.</text>
</comment>
<evidence type="ECO:0000313" key="11">
    <source>
        <dbReference type="EMBL" id="MRH44732.1"/>
    </source>
</evidence>
<evidence type="ECO:0000256" key="5">
    <source>
        <dbReference type="ARBA" id="ARBA00022741"/>
    </source>
</evidence>
<dbReference type="PANTHER" id="PTHR24421">
    <property type="entry name" value="NITRATE/NITRITE SENSOR PROTEIN NARX-RELATED"/>
    <property type="match status" value="1"/>
</dbReference>
<dbReference type="PANTHER" id="PTHR24421:SF10">
    <property type="entry name" value="NITRATE_NITRITE SENSOR PROTEIN NARQ"/>
    <property type="match status" value="1"/>
</dbReference>
<dbReference type="Pfam" id="PF02518">
    <property type="entry name" value="HATPase_c"/>
    <property type="match status" value="1"/>
</dbReference>
<accession>A0A6A8DU41</accession>
<evidence type="ECO:0000259" key="10">
    <source>
        <dbReference type="Pfam" id="PF07730"/>
    </source>
</evidence>
<keyword evidence="3" id="KW-0597">Phosphoprotein</keyword>
<protein>
    <recommendedName>
        <fullName evidence="2">histidine kinase</fullName>
        <ecNumber evidence="2">2.7.13.3</ecNumber>
    </recommendedName>
</protein>
<proteinExistence type="predicted"/>
<dbReference type="InterPro" id="IPR036890">
    <property type="entry name" value="HATPase_C_sf"/>
</dbReference>
<feature type="domain" description="Histidine kinase/HSP90-like ATPase" evidence="9">
    <location>
        <begin position="126"/>
        <end position="217"/>
    </location>
</feature>
<dbReference type="GO" id="GO:0005524">
    <property type="term" value="F:ATP binding"/>
    <property type="evidence" value="ECO:0007669"/>
    <property type="project" value="UniProtKB-KW"/>
</dbReference>
<sequence>MELKDINHASTYIIQSQEEEIKRIALELHEGISQNLYSLYTGLEFIQSGIGQPHIQAYTRELTELVNRTIKEVRLLSVELYPSTLMTLGLSAALKSYIKLFTSTFGVIINIKTVGIERNVSEEKSLAVFRTCQEALINIAKYADTSEANLSFTWEEESLRIVIDDIGLGFDVQEAIDRKLFKGIAAMKQRMIIAGGDCHLSSSLGKGTKVTIVLPIRELGGV</sequence>
<dbReference type="OrthoDB" id="9760839at2"/>
<keyword evidence="7" id="KW-0067">ATP-binding</keyword>
<dbReference type="Pfam" id="PF07730">
    <property type="entry name" value="HisKA_3"/>
    <property type="match status" value="1"/>
</dbReference>
<dbReference type="EMBL" id="WJNG01000018">
    <property type="protein sequence ID" value="MRH44732.1"/>
    <property type="molecule type" value="Genomic_DNA"/>
</dbReference>
<keyword evidence="8" id="KW-0902">Two-component regulatory system</keyword>
<evidence type="ECO:0000256" key="4">
    <source>
        <dbReference type="ARBA" id="ARBA00022679"/>
    </source>
</evidence>
<dbReference type="Proteomes" id="UP000799092">
    <property type="component" value="Unassembled WGS sequence"/>
</dbReference>
<feature type="domain" description="Signal transduction histidine kinase subgroup 3 dimerisation and phosphoacceptor" evidence="10">
    <location>
        <begin position="22"/>
        <end position="85"/>
    </location>
</feature>
<dbReference type="Gene3D" id="3.30.565.10">
    <property type="entry name" value="Histidine kinase-like ATPase, C-terminal domain"/>
    <property type="match status" value="1"/>
</dbReference>
<gene>
    <name evidence="11" type="ORF">GH741_18960</name>
</gene>
<comment type="catalytic activity">
    <reaction evidence="1">
        <text>ATP + protein L-histidine = ADP + protein N-phospho-L-histidine.</text>
        <dbReference type="EC" id="2.7.13.3"/>
    </reaction>
</comment>
<dbReference type="InterPro" id="IPR003594">
    <property type="entry name" value="HATPase_dom"/>
</dbReference>
<name>A0A6A8DU41_9BACI</name>
<dbReference type="GO" id="GO:0046983">
    <property type="term" value="F:protein dimerization activity"/>
    <property type="evidence" value="ECO:0007669"/>
    <property type="project" value="InterPro"/>
</dbReference>
<dbReference type="GO" id="GO:0016020">
    <property type="term" value="C:membrane"/>
    <property type="evidence" value="ECO:0007669"/>
    <property type="project" value="InterPro"/>
</dbReference>
<keyword evidence="4" id="KW-0808">Transferase</keyword>
<dbReference type="GO" id="GO:0000155">
    <property type="term" value="F:phosphorelay sensor kinase activity"/>
    <property type="evidence" value="ECO:0007669"/>
    <property type="project" value="InterPro"/>
</dbReference>
<organism evidence="11 12">
    <name type="scientific">Aquibacillus halophilus</name>
    <dbReference type="NCBI Taxonomy" id="930132"/>
    <lineage>
        <taxon>Bacteria</taxon>
        <taxon>Bacillati</taxon>
        <taxon>Bacillota</taxon>
        <taxon>Bacilli</taxon>
        <taxon>Bacillales</taxon>
        <taxon>Bacillaceae</taxon>
        <taxon>Aquibacillus</taxon>
    </lineage>
</organism>
<evidence type="ECO:0000256" key="1">
    <source>
        <dbReference type="ARBA" id="ARBA00000085"/>
    </source>
</evidence>
<dbReference type="SUPFAM" id="SSF55874">
    <property type="entry name" value="ATPase domain of HSP90 chaperone/DNA topoisomerase II/histidine kinase"/>
    <property type="match status" value="1"/>
</dbReference>
<evidence type="ECO:0000256" key="7">
    <source>
        <dbReference type="ARBA" id="ARBA00022840"/>
    </source>
</evidence>
<evidence type="ECO:0000256" key="3">
    <source>
        <dbReference type="ARBA" id="ARBA00022553"/>
    </source>
</evidence>
<dbReference type="RefSeq" id="WP_153738338.1">
    <property type="nucleotide sequence ID" value="NZ_WJNG01000018.1"/>
</dbReference>
<dbReference type="InterPro" id="IPR011712">
    <property type="entry name" value="Sig_transdc_His_kin_sub3_dim/P"/>
</dbReference>
<reference evidence="11" key="1">
    <citation type="submission" date="2019-11" db="EMBL/GenBank/DDBJ databases">
        <authorList>
            <person name="Li J."/>
        </authorList>
    </citation>
    <scope>NUCLEOTIDE SEQUENCE</scope>
    <source>
        <strain evidence="11">B6B</strain>
    </source>
</reference>
<keyword evidence="6 11" id="KW-0418">Kinase</keyword>
<evidence type="ECO:0000259" key="9">
    <source>
        <dbReference type="Pfam" id="PF02518"/>
    </source>
</evidence>
<evidence type="ECO:0000313" key="12">
    <source>
        <dbReference type="Proteomes" id="UP000799092"/>
    </source>
</evidence>
<keyword evidence="12" id="KW-1185">Reference proteome</keyword>
<evidence type="ECO:0000256" key="6">
    <source>
        <dbReference type="ARBA" id="ARBA00022777"/>
    </source>
</evidence>
<evidence type="ECO:0000256" key="8">
    <source>
        <dbReference type="ARBA" id="ARBA00023012"/>
    </source>
</evidence>
<dbReference type="AlphaFoldDB" id="A0A6A8DU41"/>